<sequence>MEEEVEVEPETRAVGREDEWALPGTLRGATSLTDADCVPPCGGTEDERAGAGGQGLDEFEGTGGGTAASEDTEELECRTPDEAEAAEEGGVDV</sequence>
<dbReference type="AlphaFoldDB" id="A0AA35X6K3"/>
<proteinExistence type="predicted"/>
<name>A0AA35X6K3_GEOBA</name>
<keyword evidence="3" id="KW-1185">Reference proteome</keyword>
<dbReference type="Proteomes" id="UP001174909">
    <property type="component" value="Unassembled WGS sequence"/>
</dbReference>
<reference evidence="2" key="1">
    <citation type="submission" date="2023-03" db="EMBL/GenBank/DDBJ databases">
        <authorList>
            <person name="Steffen K."/>
            <person name="Cardenas P."/>
        </authorList>
    </citation>
    <scope>NUCLEOTIDE SEQUENCE</scope>
</reference>
<gene>
    <name evidence="2" type="ORF">GBAR_LOCUS25493</name>
</gene>
<comment type="caution">
    <text evidence="2">The sequence shown here is derived from an EMBL/GenBank/DDBJ whole genome shotgun (WGS) entry which is preliminary data.</text>
</comment>
<feature type="region of interest" description="Disordered" evidence="1">
    <location>
        <begin position="25"/>
        <end position="93"/>
    </location>
</feature>
<feature type="compositionally biased region" description="Acidic residues" evidence="1">
    <location>
        <begin position="82"/>
        <end position="93"/>
    </location>
</feature>
<organism evidence="2 3">
    <name type="scientific">Geodia barretti</name>
    <name type="common">Barrett's horny sponge</name>
    <dbReference type="NCBI Taxonomy" id="519541"/>
    <lineage>
        <taxon>Eukaryota</taxon>
        <taxon>Metazoa</taxon>
        <taxon>Porifera</taxon>
        <taxon>Demospongiae</taxon>
        <taxon>Heteroscleromorpha</taxon>
        <taxon>Tetractinellida</taxon>
        <taxon>Astrophorina</taxon>
        <taxon>Geodiidae</taxon>
        <taxon>Geodia</taxon>
    </lineage>
</organism>
<dbReference type="EMBL" id="CASHTH010003535">
    <property type="protein sequence ID" value="CAI8046119.1"/>
    <property type="molecule type" value="Genomic_DNA"/>
</dbReference>
<evidence type="ECO:0000256" key="1">
    <source>
        <dbReference type="SAM" id="MobiDB-lite"/>
    </source>
</evidence>
<feature type="compositionally biased region" description="Gly residues" evidence="1">
    <location>
        <begin position="50"/>
        <end position="66"/>
    </location>
</feature>
<evidence type="ECO:0000313" key="2">
    <source>
        <dbReference type="EMBL" id="CAI8046119.1"/>
    </source>
</evidence>
<evidence type="ECO:0000313" key="3">
    <source>
        <dbReference type="Proteomes" id="UP001174909"/>
    </source>
</evidence>
<protein>
    <submittedName>
        <fullName evidence="2">Uncharacterized protein</fullName>
    </submittedName>
</protein>
<accession>A0AA35X6K3</accession>